<evidence type="ECO:0000313" key="2">
    <source>
        <dbReference type="Proteomes" id="UP000662373"/>
    </source>
</evidence>
<sequence>MTDLNPRGLEDTLFSSTDNLKGFTQEIMRI</sequence>
<gene>
    <name evidence="1" type="ORF">JEM65_08845</name>
</gene>
<dbReference type="AlphaFoldDB" id="A0A934KU73"/>
<dbReference type="Proteomes" id="UP000662373">
    <property type="component" value="Unassembled WGS sequence"/>
</dbReference>
<protein>
    <submittedName>
        <fullName evidence="1">Uncharacterized protein</fullName>
    </submittedName>
</protein>
<organism evidence="1 2">
    <name type="scientific">Gelidibacter salicanalis</name>
    <dbReference type="NCBI Taxonomy" id="291193"/>
    <lineage>
        <taxon>Bacteria</taxon>
        <taxon>Pseudomonadati</taxon>
        <taxon>Bacteroidota</taxon>
        <taxon>Flavobacteriia</taxon>
        <taxon>Flavobacteriales</taxon>
        <taxon>Flavobacteriaceae</taxon>
        <taxon>Gelidibacter</taxon>
    </lineage>
</organism>
<evidence type="ECO:0000313" key="1">
    <source>
        <dbReference type="EMBL" id="MBJ7880752.1"/>
    </source>
</evidence>
<accession>A0A934KU73</accession>
<comment type="caution">
    <text evidence="1">The sequence shown here is derived from an EMBL/GenBank/DDBJ whole genome shotgun (WGS) entry which is preliminary data.</text>
</comment>
<name>A0A934KU73_9FLAO</name>
<reference evidence="1 2" key="1">
    <citation type="submission" date="2020-09" db="EMBL/GenBank/DDBJ databases">
        <title>Draft genome of Gelidibacter salicanalis PAMC21136.</title>
        <authorList>
            <person name="Park H."/>
        </authorList>
    </citation>
    <scope>NUCLEOTIDE SEQUENCE [LARGE SCALE GENOMIC DNA]</scope>
    <source>
        <strain evidence="1 2">PAMC21136</strain>
    </source>
</reference>
<keyword evidence="2" id="KW-1185">Reference proteome</keyword>
<dbReference type="EMBL" id="JAEHJZ010000019">
    <property type="protein sequence ID" value="MBJ7880752.1"/>
    <property type="molecule type" value="Genomic_DNA"/>
</dbReference>
<proteinExistence type="predicted"/>